<feature type="transmembrane region" description="Helical" evidence="6">
    <location>
        <begin position="770"/>
        <end position="792"/>
    </location>
</feature>
<evidence type="ECO:0008006" key="8">
    <source>
        <dbReference type="Google" id="ProtNLM"/>
    </source>
</evidence>
<dbReference type="AlphaFoldDB" id="A0A7S3QDB4"/>
<evidence type="ECO:0000313" key="7">
    <source>
        <dbReference type="EMBL" id="CAE0473298.1"/>
    </source>
</evidence>
<dbReference type="GO" id="GO:0016020">
    <property type="term" value="C:membrane"/>
    <property type="evidence" value="ECO:0007669"/>
    <property type="project" value="UniProtKB-SubCell"/>
</dbReference>
<evidence type="ECO:0000256" key="3">
    <source>
        <dbReference type="ARBA" id="ARBA00022989"/>
    </source>
</evidence>
<feature type="region of interest" description="Disordered" evidence="5">
    <location>
        <begin position="209"/>
        <end position="264"/>
    </location>
</feature>
<feature type="transmembrane region" description="Helical" evidence="6">
    <location>
        <begin position="660"/>
        <end position="685"/>
    </location>
</feature>
<feature type="region of interest" description="Disordered" evidence="5">
    <location>
        <begin position="102"/>
        <end position="130"/>
    </location>
</feature>
<proteinExistence type="predicted"/>
<evidence type="ECO:0000256" key="2">
    <source>
        <dbReference type="ARBA" id="ARBA00022692"/>
    </source>
</evidence>
<keyword evidence="3 6" id="KW-1133">Transmembrane helix</keyword>
<feature type="transmembrane region" description="Helical" evidence="6">
    <location>
        <begin position="322"/>
        <end position="354"/>
    </location>
</feature>
<dbReference type="PANTHER" id="PTHR14255:SF3">
    <property type="entry name" value="SULFITE EXPORTER TAUE_SAFE FAMILY PROTEIN 5-RELATED"/>
    <property type="match status" value="1"/>
</dbReference>
<feature type="compositionally biased region" description="Basic and acidic residues" evidence="5">
    <location>
        <begin position="528"/>
        <end position="537"/>
    </location>
</feature>
<name>A0A7S3QDB4_9STRA</name>
<dbReference type="EMBL" id="HBIO01023626">
    <property type="protein sequence ID" value="CAE0473298.1"/>
    <property type="molecule type" value="Transcribed_RNA"/>
</dbReference>
<feature type="transmembrane region" description="Helical" evidence="6">
    <location>
        <begin position="392"/>
        <end position="415"/>
    </location>
</feature>
<dbReference type="GO" id="GO:0031464">
    <property type="term" value="C:Cul4A-RING E3 ubiquitin ligase complex"/>
    <property type="evidence" value="ECO:0007669"/>
    <property type="project" value="TreeGrafter"/>
</dbReference>
<keyword evidence="4 6" id="KW-0472">Membrane</keyword>
<gene>
    <name evidence="7" type="ORF">CDEB00056_LOCUS18151</name>
</gene>
<feature type="transmembrane region" description="Helical" evidence="6">
    <location>
        <begin position="731"/>
        <end position="750"/>
    </location>
</feature>
<comment type="subcellular location">
    <subcellularLocation>
        <location evidence="1">Membrane</location>
        <topology evidence="1">Multi-pass membrane protein</topology>
    </subcellularLocation>
</comment>
<accession>A0A7S3QDB4</accession>
<feature type="transmembrane region" description="Helical" evidence="6">
    <location>
        <begin position="360"/>
        <end position="380"/>
    </location>
</feature>
<feature type="region of interest" description="Disordered" evidence="5">
    <location>
        <begin position="502"/>
        <end position="540"/>
    </location>
</feature>
<organism evidence="7">
    <name type="scientific">Chaetoceros debilis</name>
    <dbReference type="NCBI Taxonomy" id="122233"/>
    <lineage>
        <taxon>Eukaryota</taxon>
        <taxon>Sar</taxon>
        <taxon>Stramenopiles</taxon>
        <taxon>Ochrophyta</taxon>
        <taxon>Bacillariophyta</taxon>
        <taxon>Coscinodiscophyceae</taxon>
        <taxon>Chaetocerotophycidae</taxon>
        <taxon>Chaetocerotales</taxon>
        <taxon>Chaetocerotaceae</taxon>
        <taxon>Chaetoceros</taxon>
    </lineage>
</organism>
<reference evidence="7" key="1">
    <citation type="submission" date="2021-01" db="EMBL/GenBank/DDBJ databases">
        <authorList>
            <person name="Corre E."/>
            <person name="Pelletier E."/>
            <person name="Niang G."/>
            <person name="Scheremetjew M."/>
            <person name="Finn R."/>
            <person name="Kale V."/>
            <person name="Holt S."/>
            <person name="Cochrane G."/>
            <person name="Meng A."/>
            <person name="Brown T."/>
            <person name="Cohen L."/>
        </authorList>
    </citation>
    <scope>NUCLEOTIDE SEQUENCE</scope>
    <source>
        <strain evidence="7">MM31A-1</strain>
    </source>
</reference>
<evidence type="ECO:0000256" key="6">
    <source>
        <dbReference type="SAM" id="Phobius"/>
    </source>
</evidence>
<dbReference type="InterPro" id="IPR002781">
    <property type="entry name" value="TM_pro_TauE-like"/>
</dbReference>
<dbReference type="GO" id="GO:0016567">
    <property type="term" value="P:protein ubiquitination"/>
    <property type="evidence" value="ECO:0007669"/>
    <property type="project" value="TreeGrafter"/>
</dbReference>
<feature type="compositionally biased region" description="Low complexity" evidence="5">
    <location>
        <begin position="216"/>
        <end position="228"/>
    </location>
</feature>
<feature type="transmembrane region" description="Helical" evidence="6">
    <location>
        <begin position="610"/>
        <end position="631"/>
    </location>
</feature>
<feature type="compositionally biased region" description="Acidic residues" evidence="5">
    <location>
        <begin position="245"/>
        <end position="264"/>
    </location>
</feature>
<feature type="transmembrane region" description="Helical" evidence="6">
    <location>
        <begin position="577"/>
        <end position="598"/>
    </location>
</feature>
<evidence type="ECO:0000256" key="1">
    <source>
        <dbReference type="ARBA" id="ARBA00004141"/>
    </source>
</evidence>
<sequence>MQHQYHHDEEKMGLELAKLEYSGGIDNVSTGAFTELGNDQETLDVHLSRSARTQESLEAQHESYTSEFEFECDSLTPSPLTSTNSPMHLPMSSLAYNDDCESSTHNIISGEDPTISNESSDPVDHDHDDDGDNTAYQHAFRKTCRYLNVAMICLCLVGALLRPMEDKIARRSVSSSQRPLGLQFGAHLGRLSHGMHEFYNSGRLRLLNDGEDGDDNNNNNNQNENNNNNDDKEGDDNQNNNNNGDDQEAEENYYNDGDDDADDANEVEVDDAYYYNASMVNSSYYEEEEEYYYVAPTDDFYNYVDDDDWIERQVFPMEISDYVGFVCVALSIILSIGGGIGPGAILVAVYIIVMDFPPKVAIPLSCVTGLGVNTTGNILNARKRHPLSNRPIIDWDLILVMEPVILLGAIIGTYVNKMLEGKILIVMLVLLLSVIAHNTLKKARRMHHAEELYIKRIMWAKQKRLNVQAPSTSPVYPGSFDNKLAEADPPFVPKVHSLHNDSKSVTSAHKANSSKRHPLLQSSKSKRNRDGGDEDSRSNGSFSSSFNSFIILRKEDAESVKSSLVEEDANPLPQHKITYIITMFFFVIGVNVLKGGIAFESPLGITCGSFGFWLMEFMMACWLIFCTMLAGRYLLRRHAIKEAVGYDYVRGDIKWDVRTVIIYPSACLISGVLSGMFGVGVAIFVGPMLVGIGVNPAVASATCACMNFFTSLAAVSSYVVLGSISSNDREYAIALFLLGVVSGYLGSIFTQKAKSTTKIENNKRLERHSYMAYSMGVVVLVSALSMTLEALLDVINHSFDEDEVDGVCQMERMY</sequence>
<dbReference type="PANTHER" id="PTHR14255">
    <property type="entry name" value="CEREBLON"/>
    <property type="match status" value="1"/>
</dbReference>
<evidence type="ECO:0000256" key="5">
    <source>
        <dbReference type="SAM" id="MobiDB-lite"/>
    </source>
</evidence>
<protein>
    <recommendedName>
        <fullName evidence="8">Sulfite exporter TauE/SafE</fullName>
    </recommendedName>
</protein>
<feature type="transmembrane region" description="Helical" evidence="6">
    <location>
        <begin position="697"/>
        <end position="719"/>
    </location>
</feature>
<dbReference type="Pfam" id="PF01925">
    <property type="entry name" value="TauE"/>
    <property type="match status" value="2"/>
</dbReference>
<keyword evidence="2 6" id="KW-0812">Transmembrane</keyword>
<evidence type="ECO:0000256" key="4">
    <source>
        <dbReference type="ARBA" id="ARBA00023136"/>
    </source>
</evidence>
<feature type="transmembrane region" description="Helical" evidence="6">
    <location>
        <begin position="421"/>
        <end position="440"/>
    </location>
</feature>